<dbReference type="Proteomes" id="UP000287239">
    <property type="component" value="Unassembled WGS sequence"/>
</dbReference>
<keyword evidence="2" id="KW-1003">Cell membrane</keyword>
<keyword evidence="4 6" id="KW-1133">Transmembrane helix</keyword>
<evidence type="ECO:0000256" key="6">
    <source>
        <dbReference type="SAM" id="Phobius"/>
    </source>
</evidence>
<dbReference type="GeneID" id="98568806"/>
<feature type="transmembrane region" description="Helical" evidence="6">
    <location>
        <begin position="225"/>
        <end position="247"/>
    </location>
</feature>
<accession>A0A429ZKA4</accession>
<proteinExistence type="predicted"/>
<sequence>MKKAQNTFASIRYYKKYNLLLFGFFSLSLMVLTLLRLLLKFQKSKMLLISERWDVLSQYLPGTPTKGFNTIVTANIELQETYFFVTKIAMSSILIIGIALTGTLLYHRRQDIKALLSLGLSLWRISFQLIIEALFPIIFSFLGVLLVMLLSQNFIKEETMSINEQLFSKELPFEIVIKSHNDLENTDQTNKKLLLPFNAEAFYSIETSESTFGSLQLTTEVARSFVQLFLLSLLFITLTSIASVFYLQKNMYA</sequence>
<dbReference type="InterPro" id="IPR003838">
    <property type="entry name" value="ABC3_permease_C"/>
</dbReference>
<evidence type="ECO:0000256" key="4">
    <source>
        <dbReference type="ARBA" id="ARBA00022989"/>
    </source>
</evidence>
<evidence type="ECO:0000256" key="2">
    <source>
        <dbReference type="ARBA" id="ARBA00022475"/>
    </source>
</evidence>
<dbReference type="GO" id="GO:0005886">
    <property type="term" value="C:plasma membrane"/>
    <property type="evidence" value="ECO:0007669"/>
    <property type="project" value="UniProtKB-SubCell"/>
</dbReference>
<protein>
    <recommendedName>
        <fullName evidence="7">ABC3 transporter permease C-terminal domain-containing protein</fullName>
    </recommendedName>
</protein>
<dbReference type="Pfam" id="PF02687">
    <property type="entry name" value="FtsX"/>
    <property type="match status" value="1"/>
</dbReference>
<keyword evidence="3 6" id="KW-0812">Transmembrane</keyword>
<evidence type="ECO:0000256" key="5">
    <source>
        <dbReference type="ARBA" id="ARBA00023136"/>
    </source>
</evidence>
<gene>
    <name evidence="8" type="ORF">CBF35_10515</name>
</gene>
<evidence type="ECO:0000256" key="1">
    <source>
        <dbReference type="ARBA" id="ARBA00004651"/>
    </source>
</evidence>
<comment type="subcellular location">
    <subcellularLocation>
        <location evidence="1">Cell membrane</location>
        <topology evidence="1">Multi-pass membrane protein</topology>
    </subcellularLocation>
</comment>
<keyword evidence="5 6" id="KW-0472">Membrane</keyword>
<reference evidence="8 9" key="1">
    <citation type="submission" date="2017-05" db="EMBL/GenBank/DDBJ databases">
        <title>Vagococcus spp. assemblies.</title>
        <authorList>
            <person name="Gulvik C.A."/>
        </authorList>
    </citation>
    <scope>NUCLEOTIDE SEQUENCE [LARGE SCALE GENOMIC DNA]</scope>
    <source>
        <strain evidence="8 9">NCFB 2777</strain>
    </source>
</reference>
<evidence type="ECO:0000259" key="7">
    <source>
        <dbReference type="Pfam" id="PF02687"/>
    </source>
</evidence>
<feature type="transmembrane region" description="Helical" evidence="6">
    <location>
        <begin position="127"/>
        <end position="150"/>
    </location>
</feature>
<comment type="caution">
    <text evidence="8">The sequence shown here is derived from an EMBL/GenBank/DDBJ whole genome shotgun (WGS) entry which is preliminary data.</text>
</comment>
<evidence type="ECO:0000313" key="9">
    <source>
        <dbReference type="Proteomes" id="UP000287239"/>
    </source>
</evidence>
<evidence type="ECO:0000313" key="8">
    <source>
        <dbReference type="EMBL" id="RST94140.1"/>
    </source>
</evidence>
<feature type="transmembrane region" description="Helical" evidence="6">
    <location>
        <begin position="20"/>
        <end position="39"/>
    </location>
</feature>
<dbReference type="RefSeq" id="WP_126780906.1">
    <property type="nucleotide sequence ID" value="NZ_NGJU01000016.1"/>
</dbReference>
<feature type="transmembrane region" description="Helical" evidence="6">
    <location>
        <begin position="88"/>
        <end position="106"/>
    </location>
</feature>
<keyword evidence="9" id="KW-1185">Reference proteome</keyword>
<organism evidence="8 9">
    <name type="scientific">Vagococcus salmoninarum</name>
    <dbReference type="NCBI Taxonomy" id="2739"/>
    <lineage>
        <taxon>Bacteria</taxon>
        <taxon>Bacillati</taxon>
        <taxon>Bacillota</taxon>
        <taxon>Bacilli</taxon>
        <taxon>Lactobacillales</taxon>
        <taxon>Enterococcaceae</taxon>
        <taxon>Vagococcus</taxon>
    </lineage>
</organism>
<evidence type="ECO:0000256" key="3">
    <source>
        <dbReference type="ARBA" id="ARBA00022692"/>
    </source>
</evidence>
<feature type="domain" description="ABC3 transporter permease C-terminal" evidence="7">
    <location>
        <begin position="88"/>
        <end position="174"/>
    </location>
</feature>
<dbReference type="EMBL" id="NGJU01000016">
    <property type="protein sequence ID" value="RST94140.1"/>
    <property type="molecule type" value="Genomic_DNA"/>
</dbReference>
<dbReference type="AlphaFoldDB" id="A0A429ZKA4"/>
<name>A0A429ZKA4_9ENTE</name>